<dbReference type="PANTHER" id="PTHR23249">
    <property type="entry name" value="TRAFFICKING PROTEIN PARTICLE COMPLEX SUBUNIT"/>
    <property type="match status" value="1"/>
</dbReference>
<dbReference type="InterPro" id="IPR011012">
    <property type="entry name" value="Longin-like_dom_sf"/>
</dbReference>
<dbReference type="Gene3D" id="3.30.450.70">
    <property type="match status" value="1"/>
</dbReference>
<keyword evidence="8" id="KW-1133">Transmembrane helix</keyword>
<feature type="region of interest" description="Disordered" evidence="7">
    <location>
        <begin position="37"/>
        <end position="58"/>
    </location>
</feature>
<sequence length="174" mass="19880">MDHLFWDFLDSICIMVVYSFYVFDRHAECIYKKKWAPRPGSSSKIPQPNGISDGQPQSKALSAEDDAKLVFGTVFSLRNMVRKLGGPEDNFMSYRTSHYKLHYYETPTSLKFVMVTDTKTNNLRIVLHQIYVSLYVEYVVKNPLSPVEHPGGLGVNCELFELGVEQFVTASLQN</sequence>
<name>A0ABR4B400_9LECA</name>
<organism evidence="9 10">
    <name type="scientific">Lepraria finkii</name>
    <dbReference type="NCBI Taxonomy" id="1340010"/>
    <lineage>
        <taxon>Eukaryota</taxon>
        <taxon>Fungi</taxon>
        <taxon>Dikarya</taxon>
        <taxon>Ascomycota</taxon>
        <taxon>Pezizomycotina</taxon>
        <taxon>Lecanoromycetes</taxon>
        <taxon>OSLEUM clade</taxon>
        <taxon>Lecanoromycetidae</taxon>
        <taxon>Lecanorales</taxon>
        <taxon>Lecanorineae</taxon>
        <taxon>Stereocaulaceae</taxon>
        <taxon>Lepraria</taxon>
    </lineage>
</organism>
<evidence type="ECO:0000256" key="7">
    <source>
        <dbReference type="SAM" id="MobiDB-lite"/>
    </source>
</evidence>
<comment type="similarity">
    <text evidence="5">Belongs to the TRAPP small subunits family. BET5 subfamily.</text>
</comment>
<comment type="subunit">
    <text evidence="6">Part of the multisubunit transport protein particle (TRAPP) complex.</text>
</comment>
<evidence type="ECO:0000313" key="9">
    <source>
        <dbReference type="EMBL" id="KAL2052617.1"/>
    </source>
</evidence>
<dbReference type="SMART" id="SM01399">
    <property type="entry name" value="Sybindin"/>
    <property type="match status" value="1"/>
</dbReference>
<keyword evidence="1 6" id="KW-0813">Transport</keyword>
<dbReference type="CDD" id="cd14855">
    <property type="entry name" value="TRAPPC1_MUM2"/>
    <property type="match status" value="1"/>
</dbReference>
<evidence type="ECO:0000256" key="4">
    <source>
        <dbReference type="ARBA" id="ARBA00023034"/>
    </source>
</evidence>
<dbReference type="SUPFAM" id="SSF64356">
    <property type="entry name" value="SNARE-like"/>
    <property type="match status" value="1"/>
</dbReference>
<evidence type="ECO:0000256" key="3">
    <source>
        <dbReference type="ARBA" id="ARBA00022892"/>
    </source>
</evidence>
<feature type="transmembrane region" description="Helical" evidence="8">
    <location>
        <begin position="6"/>
        <end position="23"/>
    </location>
</feature>
<evidence type="ECO:0000256" key="8">
    <source>
        <dbReference type="SAM" id="Phobius"/>
    </source>
</evidence>
<reference evidence="9 10" key="1">
    <citation type="submission" date="2024-09" db="EMBL/GenBank/DDBJ databases">
        <title>Rethinking Asexuality: The Enigmatic Case of Functional Sexual Genes in Lepraria (Stereocaulaceae).</title>
        <authorList>
            <person name="Doellman M."/>
            <person name="Sun Y."/>
            <person name="Barcenas-Pena A."/>
            <person name="Lumbsch H.T."/>
            <person name="Grewe F."/>
        </authorList>
    </citation>
    <scope>NUCLEOTIDE SEQUENCE [LARGE SCALE GENOMIC DNA]</scope>
    <source>
        <strain evidence="9 10">Grewe 0041</strain>
    </source>
</reference>
<proteinExistence type="inferred from homology"/>
<evidence type="ECO:0000256" key="5">
    <source>
        <dbReference type="ARBA" id="ARBA00038167"/>
    </source>
</evidence>
<keyword evidence="8" id="KW-0472">Membrane</keyword>
<dbReference type="Pfam" id="PF04099">
    <property type="entry name" value="Sybindin"/>
    <property type="match status" value="1"/>
</dbReference>
<keyword evidence="2 6" id="KW-0256">Endoplasmic reticulum</keyword>
<dbReference type="Proteomes" id="UP001590951">
    <property type="component" value="Unassembled WGS sequence"/>
</dbReference>
<dbReference type="EMBL" id="JBHFEH010000026">
    <property type="protein sequence ID" value="KAL2052617.1"/>
    <property type="molecule type" value="Genomic_DNA"/>
</dbReference>
<keyword evidence="10" id="KW-1185">Reference proteome</keyword>
<protein>
    <recommendedName>
        <fullName evidence="6">Trafficking protein particle complex subunit</fullName>
    </recommendedName>
</protein>
<accession>A0ABR4B400</accession>
<feature type="compositionally biased region" description="Polar residues" evidence="7">
    <location>
        <begin position="40"/>
        <end position="58"/>
    </location>
</feature>
<evidence type="ECO:0000313" key="10">
    <source>
        <dbReference type="Proteomes" id="UP001590951"/>
    </source>
</evidence>
<keyword evidence="8" id="KW-0812">Transmembrane</keyword>
<comment type="subcellular location">
    <subcellularLocation>
        <location evidence="6">Endoplasmic reticulum</location>
    </subcellularLocation>
    <subcellularLocation>
        <location evidence="6">Golgi apparatus</location>
        <location evidence="6">cis-Golgi network</location>
    </subcellularLocation>
</comment>
<keyword evidence="3 6" id="KW-0931">ER-Golgi transport</keyword>
<evidence type="ECO:0000256" key="6">
    <source>
        <dbReference type="RuleBase" id="RU366065"/>
    </source>
</evidence>
<comment type="caution">
    <text evidence="9">The sequence shown here is derived from an EMBL/GenBank/DDBJ whole genome shotgun (WGS) entry which is preliminary data.</text>
</comment>
<evidence type="ECO:0000256" key="2">
    <source>
        <dbReference type="ARBA" id="ARBA00022824"/>
    </source>
</evidence>
<evidence type="ECO:0000256" key="1">
    <source>
        <dbReference type="ARBA" id="ARBA00022448"/>
    </source>
</evidence>
<dbReference type="InterPro" id="IPR007233">
    <property type="entry name" value="TRAPPC"/>
</dbReference>
<gene>
    <name evidence="9" type="ORF">ABVK25_007177</name>
</gene>
<dbReference type="PANTHER" id="PTHR23249:SF16">
    <property type="entry name" value="TRAFFICKING PROTEIN PARTICLE COMPLEX SUBUNIT 1"/>
    <property type="match status" value="1"/>
</dbReference>
<keyword evidence="4 6" id="KW-0333">Golgi apparatus</keyword>